<sequence length="570" mass="62460">MQKSFLWNLFLAGALAAPQAVTSTASAAGSVCTGNTAADRSVWCDYDIQTDWYTEVPDTGVTVELLIVIQYWFDVQNVTVSPDGIERMALAVNGSIPGPTIEANWGDTVVVHVTNSMENNGTGIHWHGIRQNNTNWMDGVPSITQCPIAPGESMTYTWRATQYGSSWYHSHFSLQAWVGVFGPMVIHGPASGNYDEDMGPVVLSDWSHQTADELYSYAQTSGPPTLDNGLINGLNVYNNSGTITGSRWETSVTSGSSYRMRLVNTAIDTHYKFMIDNHTLTVIAMDFVPIEPYTTNMLDINMGQRYDVVVTADQDAQDYWIRAIPQLSCSSNDATDNIRGILRYDSTSTSDPTTTAYDYTDECVDEPYASLVPAMAQNPTDLTSNDATDMPVTVGVLSGLFKWYISSNTMAVQWEEPTNLMAANGQTNWTDDDCIVELPDANVWAYFVIETAQGVPHPFHLHGHDFWILASGTGTYSDSVTLNTANPPRRDVATLPASGYVVIAFYTDNPGSWLMHCHIGWHTSEGLAVQFLERASEISGVIDSAAMTDTCTAWESYAVAKNVVEEDSGV</sequence>
<protein>
    <submittedName>
        <fullName evidence="1">Multicopper oxidase protein</fullName>
    </submittedName>
</protein>
<gene>
    <name evidence="1" type="primary">g10015</name>
    <name evidence="1" type="ORF">NpPPO83_00010015</name>
</gene>
<reference evidence="1" key="1">
    <citation type="submission" date="2024-09" db="EMBL/GenBank/DDBJ databases">
        <title>Draft Genome Sequences of Neofusicoccum parvum.</title>
        <authorList>
            <person name="Ashida A."/>
            <person name="Camagna M."/>
            <person name="Tanaka A."/>
            <person name="Takemoto D."/>
        </authorList>
    </citation>
    <scope>NUCLEOTIDE SEQUENCE</scope>
    <source>
        <strain evidence="1">PPO83</strain>
    </source>
</reference>
<accession>A0ACB5S1U2</accession>
<name>A0ACB5S1U2_9PEZI</name>
<proteinExistence type="predicted"/>
<organism evidence="1 2">
    <name type="scientific">Neofusicoccum parvum</name>
    <dbReference type="NCBI Taxonomy" id="310453"/>
    <lineage>
        <taxon>Eukaryota</taxon>
        <taxon>Fungi</taxon>
        <taxon>Dikarya</taxon>
        <taxon>Ascomycota</taxon>
        <taxon>Pezizomycotina</taxon>
        <taxon>Dothideomycetes</taxon>
        <taxon>Dothideomycetes incertae sedis</taxon>
        <taxon>Botryosphaeriales</taxon>
        <taxon>Botryosphaeriaceae</taxon>
        <taxon>Neofusicoccum</taxon>
    </lineage>
</organism>
<evidence type="ECO:0000313" key="1">
    <source>
        <dbReference type="EMBL" id="GME26721.1"/>
    </source>
</evidence>
<dbReference type="EMBL" id="BSXG01000030">
    <property type="protein sequence ID" value="GME26721.1"/>
    <property type="molecule type" value="Genomic_DNA"/>
</dbReference>
<comment type="caution">
    <text evidence="1">The sequence shown here is derived from an EMBL/GenBank/DDBJ whole genome shotgun (WGS) entry which is preliminary data.</text>
</comment>
<dbReference type="Proteomes" id="UP001165186">
    <property type="component" value="Unassembled WGS sequence"/>
</dbReference>
<keyword evidence="2" id="KW-1185">Reference proteome</keyword>
<evidence type="ECO:0000313" key="2">
    <source>
        <dbReference type="Proteomes" id="UP001165186"/>
    </source>
</evidence>